<dbReference type="PANTHER" id="PTHR36932">
    <property type="entry name" value="CAPSULAR POLYSACCHARIDE BIOSYNTHESIS PROTEIN"/>
    <property type="match status" value="1"/>
</dbReference>
<gene>
    <name evidence="1" type="primary">capK_2</name>
    <name evidence="1" type="ORF">ULMA_22700</name>
</gene>
<dbReference type="EMBL" id="BKCG01000006">
    <property type="protein sequence ID" value="GER60162.1"/>
    <property type="molecule type" value="Genomic_DNA"/>
</dbReference>
<proteinExistence type="predicted"/>
<evidence type="ECO:0000313" key="2">
    <source>
        <dbReference type="Proteomes" id="UP000326509"/>
    </source>
</evidence>
<dbReference type="OrthoDB" id="580775at2"/>
<dbReference type="PANTHER" id="PTHR36932:SF1">
    <property type="entry name" value="CAPSULAR POLYSACCHARIDE BIOSYNTHESIS PROTEIN"/>
    <property type="match status" value="1"/>
</dbReference>
<reference evidence="1 2" key="1">
    <citation type="submission" date="2019-08" db="EMBL/GenBank/DDBJ databases">
        <title>Draft genome sequence of Ulvibacter marinus type strain NBRC 109484.</title>
        <authorList>
            <person name="Kawano K."/>
            <person name="Ushijima N."/>
            <person name="Kihara M."/>
            <person name="Itoh H."/>
        </authorList>
    </citation>
    <scope>NUCLEOTIDE SEQUENCE [LARGE SCALE GENOMIC DNA]</scope>
    <source>
        <strain evidence="1 2">NBRC 109484</strain>
    </source>
</reference>
<dbReference type="Gene3D" id="3.40.50.12780">
    <property type="entry name" value="N-terminal domain of ligase-like"/>
    <property type="match status" value="1"/>
</dbReference>
<dbReference type="RefSeq" id="WP_151674607.1">
    <property type="nucleotide sequence ID" value="NZ_BKCG01000006.1"/>
</dbReference>
<sequence>MKEKLYKVLPHIFQNSLITLYNYKSNRIRYRGNYKHYRTLFNENKNLSLVELKKLQQEKYGSFISFAIKNSTYFNERLSLDPQFKEIKNISKLPILSKENIRTNLDTIYTIPKTEAVVSKTGGTTGKSLEVYFTHEDFQERFAMLDNFRSNFGYELGKRTAWFSGKNILTNRDIKSNRFWKKDYLYNVKYYSTFHIKKDYLPYYIKDLIKFQPEYLVGFPSNILEIAKYGLNNDLAFPKGVVKAIFPTAESISPMNKGLIESYFHCGVYDQYASSEGAPFIIECANKKLHLELQSGVFEVLDSNNKPTNSGKLVVTSFTTHGTPLIRYDIGDSIELSSETCSCGNNNPLVKEILGRIDDYVFSPETGKINLGNVSNTLKDTQGIVKFQATQNELDKIIIKLIIDDENFNEKSKKRFIDNWTDRVGKKMQLEFEYVSSIPVEKSGKFRLVKNNIKHLIDN</sequence>
<comment type="caution">
    <text evidence="1">The sequence shown here is derived from an EMBL/GenBank/DDBJ whole genome shotgun (WGS) entry which is preliminary data.</text>
</comment>
<accession>A0A5J4J034</accession>
<keyword evidence="2" id="KW-1185">Reference proteome</keyword>
<protein>
    <submittedName>
        <fullName evidence="1">AMP-binding protein</fullName>
    </submittedName>
</protein>
<evidence type="ECO:0000313" key="1">
    <source>
        <dbReference type="EMBL" id="GER60162.1"/>
    </source>
</evidence>
<dbReference type="AlphaFoldDB" id="A0A5J4J034"/>
<organism evidence="1 2">
    <name type="scientific">Patiriisocius marinus</name>
    <dbReference type="NCBI Taxonomy" id="1397112"/>
    <lineage>
        <taxon>Bacteria</taxon>
        <taxon>Pseudomonadati</taxon>
        <taxon>Bacteroidota</taxon>
        <taxon>Flavobacteriia</taxon>
        <taxon>Flavobacteriales</taxon>
        <taxon>Flavobacteriaceae</taxon>
        <taxon>Patiriisocius</taxon>
    </lineage>
</organism>
<dbReference type="Proteomes" id="UP000326509">
    <property type="component" value="Unassembled WGS sequence"/>
</dbReference>
<dbReference type="InterPro" id="IPR042099">
    <property type="entry name" value="ANL_N_sf"/>
</dbReference>
<name>A0A5J4J034_9FLAO</name>
<dbReference type="SUPFAM" id="SSF56801">
    <property type="entry name" value="Acetyl-CoA synthetase-like"/>
    <property type="match status" value="1"/>
</dbReference>
<dbReference type="InterPro" id="IPR053158">
    <property type="entry name" value="CapK_Type1_Caps_Biosynth"/>
</dbReference>